<dbReference type="GO" id="GO:0005506">
    <property type="term" value="F:iron ion binding"/>
    <property type="evidence" value="ECO:0007669"/>
    <property type="project" value="InterPro"/>
</dbReference>
<dbReference type="InterPro" id="IPR002403">
    <property type="entry name" value="Cyt_P450_E_grp-IV"/>
</dbReference>
<dbReference type="OMA" id="AYMVGRC"/>
<comment type="similarity">
    <text evidence="2 6">Belongs to the cytochrome P450 family.</text>
</comment>
<evidence type="ECO:0000256" key="4">
    <source>
        <dbReference type="ARBA" id="ARBA00023004"/>
    </source>
</evidence>
<evidence type="ECO:0000256" key="5">
    <source>
        <dbReference type="PIRSR" id="PIRSR602403-1"/>
    </source>
</evidence>
<evidence type="ECO:0000256" key="2">
    <source>
        <dbReference type="ARBA" id="ARBA00010617"/>
    </source>
</evidence>
<dbReference type="AlphaFoldDB" id="A4RUP2"/>
<dbReference type="Gramene" id="ABO95286">
    <property type="protein sequence ID" value="ABO95286"/>
    <property type="gene ID" value="OSTLU_30690"/>
</dbReference>
<dbReference type="KEGG" id="olu:OSTLU_30690"/>
<dbReference type="HOGENOM" id="CLU_001570_5_1_1"/>
<dbReference type="OrthoDB" id="1470350at2759"/>
<evidence type="ECO:0000313" key="9">
    <source>
        <dbReference type="Proteomes" id="UP000001568"/>
    </source>
</evidence>
<dbReference type="Pfam" id="PF00067">
    <property type="entry name" value="p450"/>
    <property type="match status" value="1"/>
</dbReference>
<organism evidence="8 9">
    <name type="scientific">Ostreococcus lucimarinus (strain CCE9901)</name>
    <dbReference type="NCBI Taxonomy" id="436017"/>
    <lineage>
        <taxon>Eukaryota</taxon>
        <taxon>Viridiplantae</taxon>
        <taxon>Chlorophyta</taxon>
        <taxon>Mamiellophyceae</taxon>
        <taxon>Mamiellales</taxon>
        <taxon>Bathycoccaceae</taxon>
        <taxon>Ostreococcus</taxon>
    </lineage>
</organism>
<dbReference type="STRING" id="436017.A4RUP2"/>
<evidence type="ECO:0000256" key="6">
    <source>
        <dbReference type="RuleBase" id="RU000461"/>
    </source>
</evidence>
<accession>A4RUP2</accession>
<proteinExistence type="inferred from homology"/>
<dbReference type="GO" id="GO:0016705">
    <property type="term" value="F:oxidoreductase activity, acting on paired donors, with incorporation or reduction of molecular oxygen"/>
    <property type="evidence" value="ECO:0007669"/>
    <property type="project" value="InterPro"/>
</dbReference>
<dbReference type="GO" id="GO:0004497">
    <property type="term" value="F:monooxygenase activity"/>
    <property type="evidence" value="ECO:0007669"/>
    <property type="project" value="UniProtKB-KW"/>
</dbReference>
<dbReference type="SUPFAM" id="SSF48264">
    <property type="entry name" value="Cytochrome P450"/>
    <property type="match status" value="1"/>
</dbReference>
<dbReference type="Proteomes" id="UP000001568">
    <property type="component" value="Chromosome 3"/>
</dbReference>
<comment type="cofactor">
    <cofactor evidence="1 5">
        <name>heme</name>
        <dbReference type="ChEBI" id="CHEBI:30413"/>
    </cofactor>
</comment>
<gene>
    <name evidence="8" type="ORF">OSTLU_30690</name>
</gene>
<keyword evidence="5 6" id="KW-0349">Heme</keyword>
<dbReference type="PANTHER" id="PTHR24305">
    <property type="entry name" value="CYTOCHROME P450"/>
    <property type="match status" value="1"/>
</dbReference>
<sequence>MSTATRGGARVARAGRCSGRRARASGRARRSGATKAGEDDALRGTLDAVAVATLRALGGVARDVAGNANVKPARFPRGPREDVALELVYDPLKFLERAREAHGDAVGLTLAGENVVLVSSPALARAVLVDQSECFQKDGTAFFPGSSLAGNGLLVSDGETWARQRRLSNPAFRKAAVETYARCMIEVGERLVNKTWSRRGRRDVYADFNDATLEIVASALFGADVVGARASKINGAIKDSFEFFGRRAATGMIIPEWAPTFDNVRYNDAVKRLDEEVYSIIAKRRRAMASGEQNNELDLLDRLLLEKDENEGDGNDATGMSDKALRDELMTLMVAGQETSAILLSWACALIAERPYVGDKIATEVRQHLKTKENAGSSLDASDFSKLPYTEACILETLRIRPPAYMVGRCAARDVELRSDVFITKGTTVLIAPYLIQRDSQYWNDPKAFKPERWLVKSPYSEGTLARDALKNLGPNDAYFPFGGGPRVCIGTGFAMMESVLLLALICNACELRLPPGSSAPKPKALITLRPDEIKLDVGPRPRSVF</sequence>
<evidence type="ECO:0000256" key="1">
    <source>
        <dbReference type="ARBA" id="ARBA00001971"/>
    </source>
</evidence>
<feature type="region of interest" description="Disordered" evidence="7">
    <location>
        <begin position="1"/>
        <end position="38"/>
    </location>
</feature>
<feature type="compositionally biased region" description="Basic residues" evidence="7">
    <location>
        <begin position="18"/>
        <end position="32"/>
    </location>
</feature>
<dbReference type="PANTHER" id="PTHR24305:SF166">
    <property type="entry name" value="CYTOCHROME P450 12A4, MITOCHONDRIAL-RELATED"/>
    <property type="match status" value="1"/>
</dbReference>
<keyword evidence="3 5" id="KW-0479">Metal-binding</keyword>
<dbReference type="EMBL" id="CP000583">
    <property type="protein sequence ID" value="ABO95286.1"/>
    <property type="molecule type" value="Genomic_DNA"/>
</dbReference>
<keyword evidence="4 5" id="KW-0408">Iron</keyword>
<dbReference type="PRINTS" id="PR00465">
    <property type="entry name" value="EP450IV"/>
</dbReference>
<dbReference type="eggNOG" id="KOG0157">
    <property type="taxonomic scope" value="Eukaryota"/>
</dbReference>
<name>A4RUP2_OSTLU</name>
<dbReference type="RefSeq" id="XP_001416993.1">
    <property type="nucleotide sequence ID" value="XM_001416956.1"/>
</dbReference>
<reference evidence="8 9" key="1">
    <citation type="journal article" date="2007" name="Proc. Natl. Acad. Sci. U.S.A.">
        <title>The tiny eukaryote Ostreococcus provides genomic insights into the paradox of plankton speciation.</title>
        <authorList>
            <person name="Palenik B."/>
            <person name="Grimwood J."/>
            <person name="Aerts A."/>
            <person name="Rouze P."/>
            <person name="Salamov A."/>
            <person name="Putnam N."/>
            <person name="Dupont C."/>
            <person name="Jorgensen R."/>
            <person name="Derelle E."/>
            <person name="Rombauts S."/>
            <person name="Zhou K."/>
            <person name="Otillar R."/>
            <person name="Merchant S.S."/>
            <person name="Podell S."/>
            <person name="Gaasterland T."/>
            <person name="Napoli C."/>
            <person name="Gendler K."/>
            <person name="Manuell A."/>
            <person name="Tai V."/>
            <person name="Vallon O."/>
            <person name="Piganeau G."/>
            <person name="Jancek S."/>
            <person name="Heijde M."/>
            <person name="Jabbari K."/>
            <person name="Bowler C."/>
            <person name="Lohr M."/>
            <person name="Robbens S."/>
            <person name="Werner G."/>
            <person name="Dubchak I."/>
            <person name="Pazour G.J."/>
            <person name="Ren Q."/>
            <person name="Paulsen I."/>
            <person name="Delwiche C."/>
            <person name="Schmutz J."/>
            <person name="Rokhsar D."/>
            <person name="Van de Peer Y."/>
            <person name="Moreau H."/>
            <person name="Grigoriev I.V."/>
        </authorList>
    </citation>
    <scope>NUCLEOTIDE SEQUENCE [LARGE SCALE GENOMIC DNA]</scope>
    <source>
        <strain evidence="8 9">CCE9901</strain>
    </source>
</reference>
<keyword evidence="6" id="KW-0560">Oxidoreductase</keyword>
<dbReference type="InterPro" id="IPR001128">
    <property type="entry name" value="Cyt_P450"/>
</dbReference>
<keyword evidence="9" id="KW-1185">Reference proteome</keyword>
<protein>
    <recommendedName>
        <fullName evidence="10">Cytochrome P450</fullName>
    </recommendedName>
</protein>
<dbReference type="PRINTS" id="PR00385">
    <property type="entry name" value="P450"/>
</dbReference>
<dbReference type="GO" id="GO:0020037">
    <property type="term" value="F:heme binding"/>
    <property type="evidence" value="ECO:0007669"/>
    <property type="project" value="InterPro"/>
</dbReference>
<evidence type="ECO:0000256" key="3">
    <source>
        <dbReference type="ARBA" id="ARBA00022723"/>
    </source>
</evidence>
<keyword evidence="6" id="KW-0503">Monooxygenase</keyword>
<dbReference type="InterPro" id="IPR050121">
    <property type="entry name" value="Cytochrome_P450_monoxygenase"/>
</dbReference>
<dbReference type="InterPro" id="IPR017972">
    <property type="entry name" value="Cyt_P450_CS"/>
</dbReference>
<evidence type="ECO:0008006" key="10">
    <source>
        <dbReference type="Google" id="ProtNLM"/>
    </source>
</evidence>
<dbReference type="GeneID" id="5000687"/>
<feature type="binding site" description="axial binding residue" evidence="5">
    <location>
        <position position="489"/>
    </location>
    <ligand>
        <name>heme</name>
        <dbReference type="ChEBI" id="CHEBI:30413"/>
    </ligand>
    <ligandPart>
        <name>Fe</name>
        <dbReference type="ChEBI" id="CHEBI:18248"/>
    </ligandPart>
</feature>
<dbReference type="PROSITE" id="PS00086">
    <property type="entry name" value="CYTOCHROME_P450"/>
    <property type="match status" value="1"/>
</dbReference>
<dbReference type="Gene3D" id="1.10.630.10">
    <property type="entry name" value="Cytochrome P450"/>
    <property type="match status" value="1"/>
</dbReference>
<evidence type="ECO:0000313" key="8">
    <source>
        <dbReference type="EMBL" id="ABO95286.1"/>
    </source>
</evidence>
<dbReference type="CDD" id="cd20620">
    <property type="entry name" value="CYP132-like"/>
    <property type="match status" value="1"/>
</dbReference>
<dbReference type="InterPro" id="IPR036396">
    <property type="entry name" value="Cyt_P450_sf"/>
</dbReference>
<evidence type="ECO:0000256" key="7">
    <source>
        <dbReference type="SAM" id="MobiDB-lite"/>
    </source>
</evidence>
<feature type="compositionally biased region" description="Low complexity" evidence="7">
    <location>
        <begin position="1"/>
        <end position="17"/>
    </location>
</feature>